<evidence type="ECO:0000313" key="1">
    <source>
        <dbReference type="EMBL" id="SVC34553.1"/>
    </source>
</evidence>
<reference evidence="1" key="1">
    <citation type="submission" date="2018-05" db="EMBL/GenBank/DDBJ databases">
        <authorList>
            <person name="Lanie J.A."/>
            <person name="Ng W.-L."/>
            <person name="Kazmierczak K.M."/>
            <person name="Andrzejewski T.M."/>
            <person name="Davidsen T.M."/>
            <person name="Wayne K.J."/>
            <person name="Tettelin H."/>
            <person name="Glass J.I."/>
            <person name="Rusch D."/>
            <person name="Podicherti R."/>
            <person name="Tsui H.-C.T."/>
            <person name="Winkler M.E."/>
        </authorList>
    </citation>
    <scope>NUCLEOTIDE SEQUENCE</scope>
</reference>
<gene>
    <name evidence="1" type="ORF">METZ01_LOCUS287407</name>
</gene>
<protein>
    <submittedName>
        <fullName evidence="1">Uncharacterized protein</fullName>
    </submittedName>
</protein>
<feature type="non-terminal residue" evidence="1">
    <location>
        <position position="25"/>
    </location>
</feature>
<name>A0A382LEK1_9ZZZZ</name>
<proteinExistence type="predicted"/>
<dbReference type="EMBL" id="UINC01086258">
    <property type="protein sequence ID" value="SVC34553.1"/>
    <property type="molecule type" value="Genomic_DNA"/>
</dbReference>
<dbReference type="AlphaFoldDB" id="A0A382LEK1"/>
<organism evidence="1">
    <name type="scientific">marine metagenome</name>
    <dbReference type="NCBI Taxonomy" id="408172"/>
    <lineage>
        <taxon>unclassified sequences</taxon>
        <taxon>metagenomes</taxon>
        <taxon>ecological metagenomes</taxon>
    </lineage>
</organism>
<sequence>MPYLTMSQAIQNVIWPECVALRALL</sequence>
<accession>A0A382LEK1</accession>